<evidence type="ECO:0000313" key="5">
    <source>
        <dbReference type="Proteomes" id="UP000321353"/>
    </source>
</evidence>
<evidence type="ECO:0000313" key="4">
    <source>
        <dbReference type="EMBL" id="QEG01489.1"/>
    </source>
</evidence>
<keyword evidence="2" id="KW-0472">Membrane</keyword>
<dbReference type="InterPro" id="IPR003660">
    <property type="entry name" value="HAMP_dom"/>
</dbReference>
<dbReference type="Gene3D" id="3.60.40.10">
    <property type="entry name" value="PPM-type phosphatase domain"/>
    <property type="match status" value="1"/>
</dbReference>
<dbReference type="GO" id="GO:0016791">
    <property type="term" value="F:phosphatase activity"/>
    <property type="evidence" value="ECO:0007669"/>
    <property type="project" value="TreeGrafter"/>
</dbReference>
<feature type="transmembrane region" description="Helical" evidence="2">
    <location>
        <begin position="15"/>
        <end position="37"/>
    </location>
</feature>
<name>A0A5B9MJU6_9BACT</name>
<dbReference type="CDD" id="cd06225">
    <property type="entry name" value="HAMP"/>
    <property type="match status" value="1"/>
</dbReference>
<dbReference type="RefSeq" id="WP_147870565.1">
    <property type="nucleotide sequence ID" value="NZ_CP036264.1"/>
</dbReference>
<dbReference type="AlphaFoldDB" id="A0A5B9MJU6"/>
<dbReference type="Pfam" id="PF00672">
    <property type="entry name" value="HAMP"/>
    <property type="match status" value="1"/>
</dbReference>
<gene>
    <name evidence="4" type="primary">rsbU_3</name>
    <name evidence="4" type="ORF">Mal15_55660</name>
</gene>
<dbReference type="SUPFAM" id="SSF81606">
    <property type="entry name" value="PP2C-like"/>
    <property type="match status" value="1"/>
</dbReference>
<accession>A0A5B9MJU6</accession>
<dbReference type="InterPro" id="IPR036457">
    <property type="entry name" value="PPM-type-like_dom_sf"/>
</dbReference>
<feature type="transmembrane region" description="Helical" evidence="2">
    <location>
        <begin position="168"/>
        <end position="186"/>
    </location>
</feature>
<dbReference type="PANTHER" id="PTHR43156">
    <property type="entry name" value="STAGE II SPORULATION PROTEIN E-RELATED"/>
    <property type="match status" value="1"/>
</dbReference>
<dbReference type="GO" id="GO:0016020">
    <property type="term" value="C:membrane"/>
    <property type="evidence" value="ECO:0007669"/>
    <property type="project" value="InterPro"/>
</dbReference>
<dbReference type="KEGG" id="smam:Mal15_55660"/>
<dbReference type="InterPro" id="IPR001932">
    <property type="entry name" value="PPM-type_phosphatase-like_dom"/>
</dbReference>
<sequence>MSLEFWKRLPIRRQLMLAVNGLLLMVVVLFLIVGHGLRIRDAKQEKRIALVEEAKTIYESVDAIANRGNESIQQLIDDVCARMNTTESPGHHIAVEWQGSSMQAKSHGRASHDMFQAMRAASRGGSGQPSDSHALVVAKFEGPLGTIYISEAEESVLRNARHELLRQIVAVLLAGALAGLMVNLVLRRVVTKPLRRLVTTLGRIGDGDLDPKAEERSCEELSYLSEQVNAMTKKLAAADRDRRLHMKKARDIQQNLRPTNGKVRGIDTAELFEPADDVGGDYYDVIPLGEYQCLLCLADVSGHGVPAAMAATVIKALVLEAVEVTNSPAEILNRINRRYAEIIIEGHFATMVVVLVDRQKMTLTCSNAGHEHPFIQESGKTVHRLQASDLLLGVDESVTYAEETVPVASGTRIVLVSDGVTEMFDQDETQFGTERVRQVMENSSATDVRQLVDDFSKALARFRQSRPPFDDTTLLAAELTSM</sequence>
<dbReference type="Gene3D" id="6.10.340.10">
    <property type="match status" value="1"/>
</dbReference>
<dbReference type="InterPro" id="IPR052016">
    <property type="entry name" value="Bact_Sigma-Reg"/>
</dbReference>
<evidence type="ECO:0000256" key="2">
    <source>
        <dbReference type="SAM" id="Phobius"/>
    </source>
</evidence>
<dbReference type="Pfam" id="PF07228">
    <property type="entry name" value="SpoIIE"/>
    <property type="match status" value="1"/>
</dbReference>
<protein>
    <submittedName>
        <fullName evidence="4">Phosphoserine phosphatase RsbU</fullName>
        <ecNumber evidence="4">3.1.3.3</ecNumber>
    </submittedName>
</protein>
<dbReference type="PANTHER" id="PTHR43156:SF2">
    <property type="entry name" value="STAGE II SPORULATION PROTEIN E"/>
    <property type="match status" value="1"/>
</dbReference>
<reference evidence="4 5" key="1">
    <citation type="submission" date="2019-02" db="EMBL/GenBank/DDBJ databases">
        <title>Planctomycetal bacteria perform biofilm scaping via a novel small molecule.</title>
        <authorList>
            <person name="Jeske O."/>
            <person name="Boedeker C."/>
            <person name="Wiegand S."/>
            <person name="Breitling P."/>
            <person name="Kallscheuer N."/>
            <person name="Jogler M."/>
            <person name="Rohde M."/>
            <person name="Petersen J."/>
            <person name="Medema M.H."/>
            <person name="Surup F."/>
            <person name="Jogler C."/>
        </authorList>
    </citation>
    <scope>NUCLEOTIDE SEQUENCE [LARGE SCALE GENOMIC DNA]</scope>
    <source>
        <strain evidence="4 5">Mal15</strain>
    </source>
</reference>
<feature type="domain" description="HAMP" evidence="3">
    <location>
        <begin position="188"/>
        <end position="240"/>
    </location>
</feature>
<dbReference type="Proteomes" id="UP000321353">
    <property type="component" value="Chromosome"/>
</dbReference>
<dbReference type="GO" id="GO:0007165">
    <property type="term" value="P:signal transduction"/>
    <property type="evidence" value="ECO:0007669"/>
    <property type="project" value="InterPro"/>
</dbReference>
<dbReference type="EMBL" id="CP036264">
    <property type="protein sequence ID" value="QEG01489.1"/>
    <property type="molecule type" value="Genomic_DNA"/>
</dbReference>
<dbReference type="SMART" id="SM00331">
    <property type="entry name" value="PP2C_SIG"/>
    <property type="match status" value="1"/>
</dbReference>
<keyword evidence="2" id="KW-1133">Transmembrane helix</keyword>
<dbReference type="SMART" id="SM00304">
    <property type="entry name" value="HAMP"/>
    <property type="match status" value="1"/>
</dbReference>
<keyword evidence="5" id="KW-1185">Reference proteome</keyword>
<evidence type="ECO:0000256" key="1">
    <source>
        <dbReference type="ARBA" id="ARBA00022801"/>
    </source>
</evidence>
<dbReference type="SUPFAM" id="SSF158472">
    <property type="entry name" value="HAMP domain-like"/>
    <property type="match status" value="1"/>
</dbReference>
<keyword evidence="2" id="KW-0812">Transmembrane</keyword>
<organism evidence="4 5">
    <name type="scientific">Stieleria maiorica</name>
    <dbReference type="NCBI Taxonomy" id="2795974"/>
    <lineage>
        <taxon>Bacteria</taxon>
        <taxon>Pseudomonadati</taxon>
        <taxon>Planctomycetota</taxon>
        <taxon>Planctomycetia</taxon>
        <taxon>Pirellulales</taxon>
        <taxon>Pirellulaceae</taxon>
        <taxon>Stieleria</taxon>
    </lineage>
</organism>
<dbReference type="PROSITE" id="PS50885">
    <property type="entry name" value="HAMP"/>
    <property type="match status" value="1"/>
</dbReference>
<keyword evidence="1 4" id="KW-0378">Hydrolase</keyword>
<proteinExistence type="predicted"/>
<dbReference type="EC" id="3.1.3.3" evidence="4"/>
<evidence type="ECO:0000259" key="3">
    <source>
        <dbReference type="PROSITE" id="PS50885"/>
    </source>
</evidence>